<dbReference type="InterPro" id="IPR036390">
    <property type="entry name" value="WH_DNA-bd_sf"/>
</dbReference>
<dbReference type="HOGENOM" id="CLU_2340354_0_0_2"/>
<keyword evidence="3" id="KW-1185">Reference proteome</keyword>
<proteinExistence type="predicted"/>
<protein>
    <recommendedName>
        <fullName evidence="1">RNA polymerase III subunit RPC82-related helix-turn-helix domain-containing protein</fullName>
    </recommendedName>
</protein>
<evidence type="ECO:0000259" key="1">
    <source>
        <dbReference type="Pfam" id="PF08221"/>
    </source>
</evidence>
<reference evidence="2 3" key="1">
    <citation type="journal article" date="2011" name="J. Bacteriol.">
        <title>Complete genome sequence of 'Vulcanisaeta moutnovskia' strain 768-28, a novel member of the hyperthermophilic crenarchaeal genus vulcanisaeta.</title>
        <authorList>
            <person name="Gumerov V.M."/>
            <person name="Mardanov A.V."/>
            <person name="Beletsky A.V."/>
            <person name="Prokofeva M.I."/>
            <person name="Bonch-Osmolovskaya E.A."/>
            <person name="Ravin N.V."/>
            <person name="Skryabin K.G."/>
        </authorList>
    </citation>
    <scope>NUCLEOTIDE SEQUENCE [LARGE SCALE GENOMIC DNA]</scope>
    <source>
        <strain evidence="2 3">768-28</strain>
    </source>
</reference>
<dbReference type="KEGG" id="vmo:VMUT_2340"/>
<dbReference type="STRING" id="985053.VMUT_2340"/>
<sequence>MTRRELSMDKLKRELGIQPPKELTEYVREITTIRSKIVNCLRRDGELTVKEISSKTGLPEDIVFWHLMTMFKYGLVESTEKTDDGYYRYRLRGETHG</sequence>
<dbReference type="Pfam" id="PF08221">
    <property type="entry name" value="HTH_9"/>
    <property type="match status" value="1"/>
</dbReference>
<organism evidence="2 3">
    <name type="scientific">Vulcanisaeta moutnovskia (strain 768-28)</name>
    <dbReference type="NCBI Taxonomy" id="985053"/>
    <lineage>
        <taxon>Archaea</taxon>
        <taxon>Thermoproteota</taxon>
        <taxon>Thermoprotei</taxon>
        <taxon>Thermoproteales</taxon>
        <taxon>Thermoproteaceae</taxon>
        <taxon>Vulcanisaeta</taxon>
    </lineage>
</organism>
<dbReference type="RefSeq" id="WP_013605693.1">
    <property type="nucleotide sequence ID" value="NC_015151.1"/>
</dbReference>
<gene>
    <name evidence="2" type="ordered locus">VMUT_2340</name>
</gene>
<dbReference type="InterPro" id="IPR036388">
    <property type="entry name" value="WH-like_DNA-bd_sf"/>
</dbReference>
<dbReference type="OrthoDB" id="373327at2157"/>
<accession>F0QY46</accession>
<dbReference type="SUPFAM" id="SSF46785">
    <property type="entry name" value="Winged helix' DNA-binding domain"/>
    <property type="match status" value="1"/>
</dbReference>
<dbReference type="eggNOG" id="arCOG02611">
    <property type="taxonomic scope" value="Archaea"/>
</dbReference>
<dbReference type="Gene3D" id="1.10.10.10">
    <property type="entry name" value="Winged helix-like DNA-binding domain superfamily/Winged helix DNA-binding domain"/>
    <property type="match status" value="1"/>
</dbReference>
<name>F0QY46_VULM7</name>
<evidence type="ECO:0000313" key="3">
    <source>
        <dbReference type="Proteomes" id="UP000007485"/>
    </source>
</evidence>
<dbReference type="AlphaFoldDB" id="F0QY46"/>
<feature type="domain" description="RNA polymerase III subunit RPC82-related helix-turn-helix" evidence="1">
    <location>
        <begin position="33"/>
        <end position="76"/>
    </location>
</feature>
<dbReference type="Proteomes" id="UP000007485">
    <property type="component" value="Chromosome"/>
</dbReference>
<dbReference type="EMBL" id="CP002529">
    <property type="protein sequence ID" value="ADY02532.1"/>
    <property type="molecule type" value="Genomic_DNA"/>
</dbReference>
<evidence type="ECO:0000313" key="2">
    <source>
        <dbReference type="EMBL" id="ADY02532.1"/>
    </source>
</evidence>
<dbReference type="GeneID" id="10289992"/>
<dbReference type="InterPro" id="IPR013197">
    <property type="entry name" value="RNA_pol_III_RPC82-rel_HTH"/>
</dbReference>